<keyword evidence="1" id="KW-0732">Signal</keyword>
<feature type="chain" id="PRO_5047500524" description="Lipoprotein" evidence="1">
    <location>
        <begin position="32"/>
        <end position="161"/>
    </location>
</feature>
<dbReference type="Proteomes" id="UP001595912">
    <property type="component" value="Unassembled WGS sequence"/>
</dbReference>
<reference evidence="3" key="1">
    <citation type="journal article" date="2019" name="Int. J. Syst. Evol. Microbiol.">
        <title>The Global Catalogue of Microorganisms (GCM) 10K type strain sequencing project: providing services to taxonomists for standard genome sequencing and annotation.</title>
        <authorList>
            <consortium name="The Broad Institute Genomics Platform"/>
            <consortium name="The Broad Institute Genome Sequencing Center for Infectious Disease"/>
            <person name="Wu L."/>
            <person name="Ma J."/>
        </authorList>
    </citation>
    <scope>NUCLEOTIDE SEQUENCE [LARGE SCALE GENOMIC DNA]</scope>
    <source>
        <strain evidence="3">CGMCC 4.7152</strain>
    </source>
</reference>
<evidence type="ECO:0000256" key="1">
    <source>
        <dbReference type="SAM" id="SignalP"/>
    </source>
</evidence>
<evidence type="ECO:0000313" key="2">
    <source>
        <dbReference type="EMBL" id="MFC5004981.1"/>
    </source>
</evidence>
<dbReference type="EMBL" id="JBHSIU010000066">
    <property type="protein sequence ID" value="MFC5004981.1"/>
    <property type="molecule type" value="Genomic_DNA"/>
</dbReference>
<dbReference type="RefSeq" id="WP_380125361.1">
    <property type="nucleotide sequence ID" value="NZ_JBHSIU010000066.1"/>
</dbReference>
<protein>
    <recommendedName>
        <fullName evidence="4">Lipoprotein</fullName>
    </recommendedName>
</protein>
<accession>A0ABV9WCI4</accession>
<sequence>MSNSRVRRAAGLGLAAGLVLLLPACTQPPDAAVRMDGSTVEVIHTDCGSARPAVRQVRVVEVDPDETVIDENKLPVRWQVTFEPPSAATTFRIGEEQPGGHVDVALAGPLDPDVEFAVFLLEVKGWQDYQVFRTRDLTDGRVKFQDVVMSPEKFAERWPCH</sequence>
<gene>
    <name evidence="2" type="ORF">ACFPIJ_45025</name>
</gene>
<keyword evidence="3" id="KW-1185">Reference proteome</keyword>
<evidence type="ECO:0008006" key="4">
    <source>
        <dbReference type="Google" id="ProtNLM"/>
    </source>
</evidence>
<comment type="caution">
    <text evidence="2">The sequence shown here is derived from an EMBL/GenBank/DDBJ whole genome shotgun (WGS) entry which is preliminary data.</text>
</comment>
<evidence type="ECO:0000313" key="3">
    <source>
        <dbReference type="Proteomes" id="UP001595912"/>
    </source>
</evidence>
<organism evidence="2 3">
    <name type="scientific">Dactylosporangium cerinum</name>
    <dbReference type="NCBI Taxonomy" id="1434730"/>
    <lineage>
        <taxon>Bacteria</taxon>
        <taxon>Bacillati</taxon>
        <taxon>Actinomycetota</taxon>
        <taxon>Actinomycetes</taxon>
        <taxon>Micromonosporales</taxon>
        <taxon>Micromonosporaceae</taxon>
        <taxon>Dactylosporangium</taxon>
    </lineage>
</organism>
<proteinExistence type="predicted"/>
<name>A0ABV9WCI4_9ACTN</name>
<feature type="signal peptide" evidence="1">
    <location>
        <begin position="1"/>
        <end position="31"/>
    </location>
</feature>